<dbReference type="InterPro" id="IPR013783">
    <property type="entry name" value="Ig-like_fold"/>
</dbReference>
<evidence type="ECO:0000313" key="3">
    <source>
        <dbReference type="Proteomes" id="UP000824782"/>
    </source>
</evidence>
<proteinExistence type="predicted"/>
<dbReference type="InterPro" id="IPR001599">
    <property type="entry name" value="Macroglobln_a2"/>
</dbReference>
<dbReference type="Pfam" id="PF00207">
    <property type="entry name" value="A2M"/>
    <property type="match status" value="1"/>
</dbReference>
<dbReference type="PANTHER" id="PTHR11412">
    <property type="entry name" value="MACROGLOBULIN / COMPLEMENT"/>
    <property type="match status" value="1"/>
</dbReference>
<dbReference type="Gene3D" id="2.60.40.10">
    <property type="entry name" value="Immunoglobulins"/>
    <property type="match status" value="1"/>
</dbReference>
<comment type="caution">
    <text evidence="2">The sequence shown here is derived from an EMBL/GenBank/DDBJ whole genome shotgun (WGS) entry which is preliminary data.</text>
</comment>
<keyword evidence="3" id="KW-1185">Reference proteome</keyword>
<name>A0AAV6YLD4_ENGPU</name>
<dbReference type="GO" id="GO:0004866">
    <property type="term" value="F:endopeptidase inhibitor activity"/>
    <property type="evidence" value="ECO:0007669"/>
    <property type="project" value="InterPro"/>
</dbReference>
<dbReference type="Gene3D" id="2.20.130.20">
    <property type="match status" value="1"/>
</dbReference>
<dbReference type="PANTHER" id="PTHR11412:SF182">
    <property type="entry name" value="ALPHA-2-MACROGLOBULIN-LIKE PROTEIN 1"/>
    <property type="match status" value="1"/>
</dbReference>
<feature type="non-terminal residue" evidence="2">
    <location>
        <position position="1"/>
    </location>
</feature>
<dbReference type="InterPro" id="IPR050473">
    <property type="entry name" value="A2M/Complement_sys"/>
</dbReference>
<accession>A0AAV6YLD4</accession>
<dbReference type="SUPFAM" id="SSF81296">
    <property type="entry name" value="E set domains"/>
    <property type="match status" value="1"/>
</dbReference>
<protein>
    <recommendedName>
        <fullName evidence="1">Alpha-2-macroglobulin domain-containing protein</fullName>
    </recommendedName>
</protein>
<dbReference type="SMART" id="SM01360">
    <property type="entry name" value="A2M"/>
    <property type="match status" value="1"/>
</dbReference>
<evidence type="ECO:0000259" key="1">
    <source>
        <dbReference type="SMART" id="SM01360"/>
    </source>
</evidence>
<reference evidence="2" key="1">
    <citation type="thesis" date="2020" institute="ProQuest LLC" country="789 East Eisenhower Parkway, Ann Arbor, MI, USA">
        <title>Comparative Genomics and Chromosome Evolution.</title>
        <authorList>
            <person name="Mudd A.B."/>
        </authorList>
    </citation>
    <scope>NUCLEOTIDE SEQUENCE</scope>
    <source>
        <strain evidence="2">237g6f4</strain>
        <tissue evidence="2">Blood</tissue>
    </source>
</reference>
<dbReference type="EMBL" id="WNYA01063430">
    <property type="protein sequence ID" value="KAG8535560.1"/>
    <property type="molecule type" value="Genomic_DNA"/>
</dbReference>
<feature type="non-terminal residue" evidence="2">
    <location>
        <position position="107"/>
    </location>
</feature>
<organism evidence="2 3">
    <name type="scientific">Engystomops pustulosus</name>
    <name type="common">Tungara frog</name>
    <name type="synonym">Physalaemus pustulosus</name>
    <dbReference type="NCBI Taxonomy" id="76066"/>
    <lineage>
        <taxon>Eukaryota</taxon>
        <taxon>Metazoa</taxon>
        <taxon>Chordata</taxon>
        <taxon>Craniata</taxon>
        <taxon>Vertebrata</taxon>
        <taxon>Euteleostomi</taxon>
        <taxon>Amphibia</taxon>
        <taxon>Batrachia</taxon>
        <taxon>Anura</taxon>
        <taxon>Neobatrachia</taxon>
        <taxon>Hyloidea</taxon>
        <taxon>Leptodactylidae</taxon>
        <taxon>Leiuperinae</taxon>
        <taxon>Engystomops</taxon>
    </lineage>
</organism>
<dbReference type="Proteomes" id="UP000824782">
    <property type="component" value="Unassembled WGS sequence"/>
</dbReference>
<dbReference type="AlphaFoldDB" id="A0AAV6YLD4"/>
<evidence type="ECO:0000313" key="2">
    <source>
        <dbReference type="EMBL" id="KAG8535560.1"/>
    </source>
</evidence>
<sequence>DFDADDVDDGGSSSGPRVLFPATWLWELKEVPKSGSAEMKVSVPDTMTEWSTQMLCAGPGGLGLSSPVHLKTFQPFFIDLHVPYSVKRGENFPLRASVFNYLSHPMM</sequence>
<dbReference type="InterPro" id="IPR014756">
    <property type="entry name" value="Ig_E-set"/>
</dbReference>
<gene>
    <name evidence="2" type="ORF">GDO81_028269</name>
</gene>
<feature type="domain" description="Alpha-2-macroglobulin" evidence="1">
    <location>
        <begin position="23"/>
        <end position="107"/>
    </location>
</feature>